<name>A0A0H4ILU1_9CAUD</name>
<proteinExistence type="predicted"/>
<keyword evidence="2" id="KW-0812">Transmembrane</keyword>
<feature type="compositionally biased region" description="Low complexity" evidence="1">
    <location>
        <begin position="35"/>
        <end position="55"/>
    </location>
</feature>
<organism evidence="3 4">
    <name type="scientific">Propionibacterium phage Procrass1</name>
    <dbReference type="NCBI Taxonomy" id="1655019"/>
    <lineage>
        <taxon>Viruses</taxon>
        <taxon>Duplodnaviria</taxon>
        <taxon>Heunggongvirae</taxon>
        <taxon>Uroviricota</taxon>
        <taxon>Caudoviricetes</taxon>
        <taxon>Pahexavirus</taxon>
        <taxon>Pahexavirus procrass1</taxon>
    </lineage>
</organism>
<protein>
    <submittedName>
        <fullName evidence="3">Uncharacterized protein</fullName>
    </submittedName>
</protein>
<evidence type="ECO:0000313" key="3">
    <source>
        <dbReference type="EMBL" id="AKO60273.1"/>
    </source>
</evidence>
<feature type="region of interest" description="Disordered" evidence="1">
    <location>
        <begin position="33"/>
        <end position="55"/>
    </location>
</feature>
<accession>A0A0H4ILU1</accession>
<evidence type="ECO:0000313" key="4">
    <source>
        <dbReference type="Proteomes" id="UP000202015"/>
    </source>
</evidence>
<evidence type="ECO:0000256" key="1">
    <source>
        <dbReference type="SAM" id="MobiDB-lite"/>
    </source>
</evidence>
<dbReference type="RefSeq" id="YP_009160142.1">
    <property type="nucleotide sequence ID" value="NC_027626.1"/>
</dbReference>
<gene>
    <name evidence="3" type="ORF">PROCRASS1_44</name>
</gene>
<keyword evidence="4" id="KW-1185">Reference proteome</keyword>
<dbReference type="EMBL" id="KR337644">
    <property type="protein sequence ID" value="AKO60273.1"/>
    <property type="molecule type" value="Genomic_DNA"/>
</dbReference>
<keyword evidence="2" id="KW-1133">Transmembrane helix</keyword>
<sequence>MNTHPPPFFFRVLLLLTQLGGDVIFLTPVGVVEKTNTPTTNRTPPQTNKTAPRID</sequence>
<feature type="transmembrane region" description="Helical" evidence="2">
    <location>
        <begin position="12"/>
        <end position="32"/>
    </location>
</feature>
<reference evidence="3 4" key="1">
    <citation type="submission" date="2015-04" db="EMBL/GenBank/DDBJ databases">
        <authorList>
            <person name="Abolhosn R."/>
            <person name="Kang M."/>
            <person name="Luu T."/>
            <person name="Petru V."/>
            <person name="Gray D."/>
            <person name="McLaughlin T."/>
            <person name="Stafford-Lewis R."/>
            <person name="Yadev A."/>
            <person name="Wilson K."/>
            <person name="Todd L."/>
            <person name="Benyamini P."/>
            <person name="Vijanderan J."/>
            <person name="Reddi K."/>
            <person name="Villella W."/>
            <person name="Bowman C."/>
            <person name="Mould D."/>
            <person name="Parker J.M."/>
            <person name="Sanders E.R."/>
        </authorList>
    </citation>
    <scope>NUCLEOTIDE SEQUENCE [LARGE SCALE GENOMIC DNA]</scope>
</reference>
<evidence type="ECO:0000256" key="2">
    <source>
        <dbReference type="SAM" id="Phobius"/>
    </source>
</evidence>
<dbReference type="GeneID" id="25102435"/>
<dbReference type="KEGG" id="vg:25102435"/>
<keyword evidence="2" id="KW-0472">Membrane</keyword>
<dbReference type="Proteomes" id="UP000202015">
    <property type="component" value="Segment"/>
</dbReference>